<dbReference type="Pfam" id="PF20068">
    <property type="entry name" value="Amphi-Trp"/>
    <property type="match status" value="1"/>
</dbReference>
<dbReference type="RefSeq" id="WP_190761725.1">
    <property type="nucleotide sequence ID" value="NZ_JACXLD010000001.1"/>
</dbReference>
<dbReference type="AlphaFoldDB" id="A0A927C0V0"/>
<organism evidence="2 3">
    <name type="scientific">Spongiibacter pelagi</name>
    <dbReference type="NCBI Taxonomy" id="2760804"/>
    <lineage>
        <taxon>Bacteria</taxon>
        <taxon>Pseudomonadati</taxon>
        <taxon>Pseudomonadota</taxon>
        <taxon>Gammaproteobacteria</taxon>
        <taxon>Cellvibrionales</taxon>
        <taxon>Spongiibacteraceae</taxon>
        <taxon>Spongiibacter</taxon>
    </lineage>
</organism>
<evidence type="ECO:0000313" key="3">
    <source>
        <dbReference type="Proteomes" id="UP000610558"/>
    </source>
</evidence>
<comment type="caution">
    <text evidence="2">The sequence shown here is derived from an EMBL/GenBank/DDBJ whole genome shotgun (WGS) entry which is preliminary data.</text>
</comment>
<dbReference type="EMBL" id="JACXLD010000001">
    <property type="protein sequence ID" value="MBD2857485.1"/>
    <property type="molecule type" value="Genomic_DNA"/>
</dbReference>
<proteinExistence type="predicted"/>
<name>A0A927C0V0_9GAMM</name>
<protein>
    <submittedName>
        <fullName evidence="2">Amphi-Trp domain-containing protein</fullName>
    </submittedName>
</protein>
<dbReference type="InterPro" id="IPR027598">
    <property type="entry name" value="Amphi-Trp_dom"/>
</dbReference>
<feature type="domain" description="Amphi-Trp" evidence="1">
    <location>
        <begin position="1"/>
        <end position="87"/>
    </location>
</feature>
<reference evidence="2" key="1">
    <citation type="submission" date="2020-09" db="EMBL/GenBank/DDBJ databases">
        <authorList>
            <person name="Yoon J.-W."/>
        </authorList>
    </citation>
    <scope>NUCLEOTIDE SEQUENCE</scope>
    <source>
        <strain evidence="2">KMU-158</strain>
    </source>
</reference>
<dbReference type="Proteomes" id="UP000610558">
    <property type="component" value="Unassembled WGS sequence"/>
</dbReference>
<dbReference type="NCBIfam" id="TIGR04354">
    <property type="entry name" value="amphi-Trp"/>
    <property type="match status" value="1"/>
</dbReference>
<keyword evidence="3" id="KW-1185">Reference proteome</keyword>
<gene>
    <name evidence="2" type="ORF">IB286_00600</name>
</gene>
<sequence length="88" mass="9969">MKETKKSFRHESIQDTQSIKDIFEAICKGLGDGSLSFSDEDGSIVMKPKGLLNLKLTASEEDARRRVDIRISWEEESGANRKKQLKVN</sequence>
<evidence type="ECO:0000259" key="1">
    <source>
        <dbReference type="Pfam" id="PF20068"/>
    </source>
</evidence>
<evidence type="ECO:0000313" key="2">
    <source>
        <dbReference type="EMBL" id="MBD2857485.1"/>
    </source>
</evidence>
<accession>A0A927C0V0</accession>